<dbReference type="RefSeq" id="WP_208254853.1">
    <property type="nucleotide sequence ID" value="NZ_JAGEOJ010000003.1"/>
</dbReference>
<feature type="transmembrane region" description="Helical" evidence="1">
    <location>
        <begin position="21"/>
        <end position="38"/>
    </location>
</feature>
<dbReference type="AlphaFoldDB" id="A0A939T5L9"/>
<evidence type="ECO:0000313" key="3">
    <source>
        <dbReference type="Proteomes" id="UP000669179"/>
    </source>
</evidence>
<accession>A0A939T5L9</accession>
<feature type="transmembrane region" description="Helical" evidence="1">
    <location>
        <begin position="44"/>
        <end position="61"/>
    </location>
</feature>
<dbReference type="Proteomes" id="UP000669179">
    <property type="component" value="Unassembled WGS sequence"/>
</dbReference>
<feature type="transmembrane region" description="Helical" evidence="1">
    <location>
        <begin position="169"/>
        <end position="194"/>
    </location>
</feature>
<gene>
    <name evidence="2" type="ORF">J4573_09215</name>
</gene>
<organism evidence="2 3">
    <name type="scientific">Actinomadura barringtoniae</name>
    <dbReference type="NCBI Taxonomy" id="1427535"/>
    <lineage>
        <taxon>Bacteria</taxon>
        <taxon>Bacillati</taxon>
        <taxon>Actinomycetota</taxon>
        <taxon>Actinomycetes</taxon>
        <taxon>Streptosporangiales</taxon>
        <taxon>Thermomonosporaceae</taxon>
        <taxon>Actinomadura</taxon>
    </lineage>
</organism>
<evidence type="ECO:0000256" key="1">
    <source>
        <dbReference type="SAM" id="Phobius"/>
    </source>
</evidence>
<proteinExistence type="predicted"/>
<keyword evidence="1" id="KW-0472">Membrane</keyword>
<sequence length="339" mass="37419">MRQRRDGIEFGPSRGSRFTTLFVITFILALVFLVRFLISSDLAPILFTPFIILLPWLFVLSTQAVQPSTVLTATELRFARLSWAIPVRRERIPWTAITHIDAIRSGPGHYPLIHLTDGTALKARYPMAKRNTAAFNQAIALIQQHHLEACQGVLPLPSAAPLPYNRVRVWVRVVSIALPLSLIPILGIGIAAVVNALHTSPDVKVCDYIPRDLAARFIPNGQIDDFGGGGAGCQWIAGTPEQSGTWLDVHIAKAGLHDPHDSFTITRQSQTRPVHRLKGDAYTMAWQDSWGYTSQGRARVDDYLVMVAIHTKRATSPSEAETQAAEILRAMTKKLAAQA</sequence>
<evidence type="ECO:0008006" key="4">
    <source>
        <dbReference type="Google" id="ProtNLM"/>
    </source>
</evidence>
<evidence type="ECO:0000313" key="2">
    <source>
        <dbReference type="EMBL" id="MBO2447262.1"/>
    </source>
</evidence>
<protein>
    <recommendedName>
        <fullName evidence="4">PH domain-containing protein</fullName>
    </recommendedName>
</protein>
<keyword evidence="1" id="KW-0812">Transmembrane</keyword>
<name>A0A939T5L9_9ACTN</name>
<keyword evidence="1" id="KW-1133">Transmembrane helix</keyword>
<dbReference type="EMBL" id="JAGEOJ010000003">
    <property type="protein sequence ID" value="MBO2447262.1"/>
    <property type="molecule type" value="Genomic_DNA"/>
</dbReference>
<reference evidence="2" key="1">
    <citation type="submission" date="2021-03" db="EMBL/GenBank/DDBJ databases">
        <authorList>
            <person name="Kanchanasin P."/>
            <person name="Saeng-In P."/>
            <person name="Phongsopitanun W."/>
            <person name="Yuki M."/>
            <person name="Kudo T."/>
            <person name="Ohkuma M."/>
            <person name="Tanasupawat S."/>
        </authorList>
    </citation>
    <scope>NUCLEOTIDE SEQUENCE</scope>
    <source>
        <strain evidence="2">GKU 128</strain>
    </source>
</reference>
<comment type="caution">
    <text evidence="2">The sequence shown here is derived from an EMBL/GenBank/DDBJ whole genome shotgun (WGS) entry which is preliminary data.</text>
</comment>
<keyword evidence="3" id="KW-1185">Reference proteome</keyword>